<feature type="signal peptide" evidence="2">
    <location>
        <begin position="1"/>
        <end position="22"/>
    </location>
</feature>
<protein>
    <submittedName>
        <fullName evidence="3">Uncharacterized protein</fullName>
    </submittedName>
</protein>
<feature type="region of interest" description="Disordered" evidence="1">
    <location>
        <begin position="103"/>
        <end position="124"/>
    </location>
</feature>
<evidence type="ECO:0000313" key="3">
    <source>
        <dbReference type="EMBL" id="CAD7589223.1"/>
    </source>
</evidence>
<dbReference type="EMBL" id="OE840001">
    <property type="protein sequence ID" value="CAD7589223.1"/>
    <property type="molecule type" value="Genomic_DNA"/>
</dbReference>
<feature type="chain" id="PRO_5030810419" evidence="2">
    <location>
        <begin position="23"/>
        <end position="124"/>
    </location>
</feature>
<keyword evidence="2" id="KW-0732">Signal</keyword>
<dbReference type="AlphaFoldDB" id="A0A7R9JTI8"/>
<organism evidence="3">
    <name type="scientific">Timema genevievae</name>
    <name type="common">Walking stick</name>
    <dbReference type="NCBI Taxonomy" id="629358"/>
    <lineage>
        <taxon>Eukaryota</taxon>
        <taxon>Metazoa</taxon>
        <taxon>Ecdysozoa</taxon>
        <taxon>Arthropoda</taxon>
        <taxon>Hexapoda</taxon>
        <taxon>Insecta</taxon>
        <taxon>Pterygota</taxon>
        <taxon>Neoptera</taxon>
        <taxon>Polyneoptera</taxon>
        <taxon>Phasmatodea</taxon>
        <taxon>Timematodea</taxon>
        <taxon>Timematoidea</taxon>
        <taxon>Timematidae</taxon>
        <taxon>Timema</taxon>
    </lineage>
</organism>
<evidence type="ECO:0000256" key="2">
    <source>
        <dbReference type="SAM" id="SignalP"/>
    </source>
</evidence>
<sequence length="124" mass="13494">MGFDSTSTQMWLANALVVLSLTVEDGEIELANAPVVLSQTTEDGEIEVGSMLINRVANIDITWHKDVVTSPRISHEFDLTLEDKSVLRSIEQLNFIQMKHSTMRMSGTASQGGGPRTGAGPARH</sequence>
<name>A0A7R9JTI8_TIMGE</name>
<accession>A0A7R9JTI8</accession>
<proteinExistence type="predicted"/>
<evidence type="ECO:0000256" key="1">
    <source>
        <dbReference type="SAM" id="MobiDB-lite"/>
    </source>
</evidence>
<gene>
    <name evidence="3" type="ORF">TGEB3V08_LOCUS3199</name>
</gene>
<reference evidence="3" key="1">
    <citation type="submission" date="2020-11" db="EMBL/GenBank/DDBJ databases">
        <authorList>
            <person name="Tran Van P."/>
        </authorList>
    </citation>
    <scope>NUCLEOTIDE SEQUENCE</scope>
</reference>